<dbReference type="Proteomes" id="UP000053424">
    <property type="component" value="Unassembled WGS sequence"/>
</dbReference>
<reference evidence="2" key="2">
    <citation type="submission" date="2015-01" db="EMBL/GenBank/DDBJ databases">
        <title>Evolutionary Origins and Diversification of the Mycorrhizal Mutualists.</title>
        <authorList>
            <consortium name="DOE Joint Genome Institute"/>
            <consortium name="Mycorrhizal Genomics Consortium"/>
            <person name="Kohler A."/>
            <person name="Kuo A."/>
            <person name="Nagy L.G."/>
            <person name="Floudas D."/>
            <person name="Copeland A."/>
            <person name="Barry K.W."/>
            <person name="Cichocki N."/>
            <person name="Veneault-Fourrey C."/>
            <person name="LaButti K."/>
            <person name="Lindquist E.A."/>
            <person name="Lipzen A."/>
            <person name="Lundell T."/>
            <person name="Morin E."/>
            <person name="Murat C."/>
            <person name="Riley R."/>
            <person name="Ohm R."/>
            <person name="Sun H."/>
            <person name="Tunlid A."/>
            <person name="Henrissat B."/>
            <person name="Grigoriev I.V."/>
            <person name="Hibbett D.S."/>
            <person name="Martin F."/>
        </authorList>
    </citation>
    <scope>NUCLEOTIDE SEQUENCE [LARGE SCALE GENOMIC DNA]</scope>
    <source>
        <strain evidence="2">h7</strain>
    </source>
</reference>
<accession>A0A0C2YI77</accession>
<dbReference type="HOGENOM" id="CLU_3068900_0_0_1"/>
<keyword evidence="2" id="KW-1185">Reference proteome</keyword>
<sequence length="53" mass="6099">MARHNTTPGSDEWGLQNSSSIQPAVEFIVMGDQCDRTHYRWQDHELYGSPFVC</sequence>
<organism evidence="1 2">
    <name type="scientific">Hebeloma cylindrosporum</name>
    <dbReference type="NCBI Taxonomy" id="76867"/>
    <lineage>
        <taxon>Eukaryota</taxon>
        <taxon>Fungi</taxon>
        <taxon>Dikarya</taxon>
        <taxon>Basidiomycota</taxon>
        <taxon>Agaricomycotina</taxon>
        <taxon>Agaricomycetes</taxon>
        <taxon>Agaricomycetidae</taxon>
        <taxon>Agaricales</taxon>
        <taxon>Agaricineae</taxon>
        <taxon>Hymenogastraceae</taxon>
        <taxon>Hebeloma</taxon>
    </lineage>
</organism>
<dbReference type="EMBL" id="KN831782">
    <property type="protein sequence ID" value="KIM40757.1"/>
    <property type="molecule type" value="Genomic_DNA"/>
</dbReference>
<gene>
    <name evidence="1" type="ORF">M413DRAFT_167395</name>
</gene>
<name>A0A0C2YI77_HEBCY</name>
<dbReference type="AlphaFoldDB" id="A0A0C2YI77"/>
<protein>
    <submittedName>
        <fullName evidence="1">Uncharacterized protein</fullName>
    </submittedName>
</protein>
<proteinExistence type="predicted"/>
<evidence type="ECO:0000313" key="2">
    <source>
        <dbReference type="Proteomes" id="UP000053424"/>
    </source>
</evidence>
<reference evidence="1 2" key="1">
    <citation type="submission" date="2014-04" db="EMBL/GenBank/DDBJ databases">
        <authorList>
            <consortium name="DOE Joint Genome Institute"/>
            <person name="Kuo A."/>
            <person name="Gay G."/>
            <person name="Dore J."/>
            <person name="Kohler A."/>
            <person name="Nagy L.G."/>
            <person name="Floudas D."/>
            <person name="Copeland A."/>
            <person name="Barry K.W."/>
            <person name="Cichocki N."/>
            <person name="Veneault-Fourrey C."/>
            <person name="LaButti K."/>
            <person name="Lindquist E.A."/>
            <person name="Lipzen A."/>
            <person name="Lundell T."/>
            <person name="Morin E."/>
            <person name="Murat C."/>
            <person name="Sun H."/>
            <person name="Tunlid A."/>
            <person name="Henrissat B."/>
            <person name="Grigoriev I.V."/>
            <person name="Hibbett D.S."/>
            <person name="Martin F."/>
            <person name="Nordberg H.P."/>
            <person name="Cantor M.N."/>
            <person name="Hua S.X."/>
        </authorList>
    </citation>
    <scope>NUCLEOTIDE SEQUENCE [LARGE SCALE GENOMIC DNA]</scope>
    <source>
        <strain evidence="2">h7</strain>
    </source>
</reference>
<evidence type="ECO:0000313" key="1">
    <source>
        <dbReference type="EMBL" id="KIM40757.1"/>
    </source>
</evidence>